<proteinExistence type="predicted"/>
<accession>A0A1I7WF56</accession>
<organism evidence="1 2">
    <name type="scientific">Heterorhabditis bacteriophora</name>
    <name type="common">Entomopathogenic nematode worm</name>
    <dbReference type="NCBI Taxonomy" id="37862"/>
    <lineage>
        <taxon>Eukaryota</taxon>
        <taxon>Metazoa</taxon>
        <taxon>Ecdysozoa</taxon>
        <taxon>Nematoda</taxon>
        <taxon>Chromadorea</taxon>
        <taxon>Rhabditida</taxon>
        <taxon>Rhabditina</taxon>
        <taxon>Rhabditomorpha</taxon>
        <taxon>Strongyloidea</taxon>
        <taxon>Heterorhabditidae</taxon>
        <taxon>Heterorhabditis</taxon>
    </lineage>
</organism>
<dbReference type="AlphaFoldDB" id="A0A1I7WF56"/>
<evidence type="ECO:0000313" key="2">
    <source>
        <dbReference type="WBParaSite" id="Hba_03601"/>
    </source>
</evidence>
<dbReference type="WBParaSite" id="Hba_03601">
    <property type="protein sequence ID" value="Hba_03601"/>
    <property type="gene ID" value="Hba_03601"/>
</dbReference>
<name>A0A1I7WF56_HETBA</name>
<sequence length="157" mass="18625">MISQCLMKTNSSMLVFCHLQNYPSLYKEIFIRLITILVFLVFRRNCNATFLERFLPTLIYNLLEMSGNYKFTDNSEQSFARVNRANVLRVYSFVPGVFKFTAANMRWEEAVSFGDFSRIFAHCHFNSIWISEVCLFHDMLKLQYNTSLIFRHKNVSR</sequence>
<protein>
    <submittedName>
        <fullName evidence="2">Secreted protein</fullName>
    </submittedName>
</protein>
<evidence type="ECO:0000313" key="1">
    <source>
        <dbReference type="Proteomes" id="UP000095283"/>
    </source>
</evidence>
<dbReference type="Proteomes" id="UP000095283">
    <property type="component" value="Unplaced"/>
</dbReference>
<reference evidence="2" key="1">
    <citation type="submission" date="2016-11" db="UniProtKB">
        <authorList>
            <consortium name="WormBaseParasite"/>
        </authorList>
    </citation>
    <scope>IDENTIFICATION</scope>
</reference>
<keyword evidence="1" id="KW-1185">Reference proteome</keyword>